<evidence type="ECO:0000313" key="8">
    <source>
        <dbReference type="Proteomes" id="UP000191931"/>
    </source>
</evidence>
<feature type="domain" description="Fibronectin type-III" evidence="5">
    <location>
        <begin position="419"/>
        <end position="508"/>
    </location>
</feature>
<dbReference type="SMART" id="SM00060">
    <property type="entry name" value="FN3"/>
    <property type="match status" value="2"/>
</dbReference>
<dbReference type="GO" id="GO:0005509">
    <property type="term" value="F:calcium ion binding"/>
    <property type="evidence" value="ECO:0007669"/>
    <property type="project" value="InterPro"/>
</dbReference>
<dbReference type="OrthoDB" id="5430002at2"/>
<evidence type="ECO:0000256" key="4">
    <source>
        <dbReference type="SAM" id="SignalP"/>
    </source>
</evidence>
<reference evidence="7 8" key="1">
    <citation type="submission" date="2017-03" db="EMBL/GenBank/DDBJ databases">
        <authorList>
            <person name="Afonso C.L."/>
            <person name="Miller P.J."/>
            <person name="Scott M.A."/>
            <person name="Spackman E."/>
            <person name="Goraichik I."/>
            <person name="Dimitrov K.M."/>
            <person name="Suarez D.L."/>
            <person name="Swayne D.E."/>
        </authorList>
    </citation>
    <scope>NUCLEOTIDE SEQUENCE [LARGE SCALE GENOMIC DNA]</scope>
    <source>
        <strain evidence="7">PRJEB14757</strain>
    </source>
</reference>
<dbReference type="AlphaFoldDB" id="A0A1W1H5I3"/>
<dbReference type="Pfam" id="PF13385">
    <property type="entry name" value="Laminin_G_3"/>
    <property type="match status" value="1"/>
</dbReference>
<dbReference type="InterPro" id="IPR015919">
    <property type="entry name" value="Cadherin-like_sf"/>
</dbReference>
<dbReference type="SMART" id="SM00560">
    <property type="entry name" value="LamGL"/>
    <property type="match status" value="1"/>
</dbReference>
<evidence type="ECO:0000313" key="7">
    <source>
        <dbReference type="EMBL" id="SLM27712.1"/>
    </source>
</evidence>
<dbReference type="SUPFAM" id="SSF49899">
    <property type="entry name" value="Concanavalin A-like lectins/glucanases"/>
    <property type="match status" value="1"/>
</dbReference>
<feature type="domain" description="Fibronectin type-III" evidence="5">
    <location>
        <begin position="315"/>
        <end position="411"/>
    </location>
</feature>
<keyword evidence="1 4" id="KW-0732">Signal</keyword>
<dbReference type="Proteomes" id="UP000191931">
    <property type="component" value="Unassembled WGS sequence"/>
</dbReference>
<organism evidence="7 8">
    <name type="scientific">Desulfamplus magnetovallimortis</name>
    <dbReference type="NCBI Taxonomy" id="1246637"/>
    <lineage>
        <taxon>Bacteria</taxon>
        <taxon>Pseudomonadati</taxon>
        <taxon>Thermodesulfobacteriota</taxon>
        <taxon>Desulfobacteria</taxon>
        <taxon>Desulfobacterales</taxon>
        <taxon>Desulfobacteraceae</taxon>
        <taxon>Desulfamplus</taxon>
    </lineage>
</organism>
<sequence>MRYVNCMALSVLFVFIVSTVVCANQPPEITSTPATTVKQGSAYSYTLTGSDGDGDSLTWSVITKPAWLTLGEEFDTTGLVAHYKLDEDANDSTSYAHHGTINGTITFETGQAVKAARFDGSSAYISLNNITNFPTGSSPYTIAAWVKSDVVREWLGIVGWGNYGTLNQVNALRLGFSLGNSYIRNYWWANDADINIPNVANVWYMIVATWDGTTRKMYLNDEEKYSQPASGLNAQPINGAIARTNYNEYFDGLIDDVKIYNRALSSTELTNLVASVTKVTLFGTPTNNDVGIHNVKLTLSDGTATIEHDFQIEVVDAPTVTIQAVTSIDRTSATGNCSITAINGANATNRGVIYYAYTDTDKTIDDSQVTNIDENGDFGTGAFTASLTGLSVNTRYNARAHATSSNGTNYGSRVDFWTLANVPNAPTVNNPTSTTLDVTVNVNGKPVSTEFCINEISTGNHVQADGTLAPGEVWQTEALWGTKTVTGLTAETTYAFKVKARNGGNTETALGDTASGTTASQWGTPALWTQGDGTQGTPW</sequence>
<evidence type="ECO:0000259" key="6">
    <source>
        <dbReference type="SMART" id="SM00560"/>
    </source>
</evidence>
<dbReference type="EMBL" id="FWEV01000012">
    <property type="protein sequence ID" value="SLM27712.1"/>
    <property type="molecule type" value="Genomic_DNA"/>
</dbReference>
<dbReference type="SUPFAM" id="SSF49265">
    <property type="entry name" value="Fibronectin type III"/>
    <property type="match status" value="1"/>
</dbReference>
<dbReference type="InterPro" id="IPR013783">
    <property type="entry name" value="Ig-like_fold"/>
</dbReference>
<protein>
    <recommendedName>
        <fullName evidence="9">LamG-like jellyroll fold domain-containing protein</fullName>
    </recommendedName>
</protein>
<evidence type="ECO:0000256" key="3">
    <source>
        <dbReference type="SAM" id="MobiDB-lite"/>
    </source>
</evidence>
<dbReference type="STRING" id="1246637.MTBBW1_1090003"/>
<dbReference type="InterPro" id="IPR003961">
    <property type="entry name" value="FN3_dom"/>
</dbReference>
<dbReference type="SUPFAM" id="SSF49313">
    <property type="entry name" value="Cadherin-like"/>
    <property type="match status" value="2"/>
</dbReference>
<accession>A0A1W1H5I3</accession>
<proteinExistence type="predicted"/>
<evidence type="ECO:0000259" key="5">
    <source>
        <dbReference type="SMART" id="SM00060"/>
    </source>
</evidence>
<name>A0A1W1H5I3_9BACT</name>
<dbReference type="InterPro" id="IPR036116">
    <property type="entry name" value="FN3_sf"/>
</dbReference>
<evidence type="ECO:0000256" key="2">
    <source>
        <dbReference type="ARBA" id="ARBA00023157"/>
    </source>
</evidence>
<dbReference type="InterPro" id="IPR006558">
    <property type="entry name" value="LamG-like"/>
</dbReference>
<keyword evidence="8" id="KW-1185">Reference proteome</keyword>
<dbReference type="InterPro" id="IPR013320">
    <property type="entry name" value="ConA-like_dom_sf"/>
</dbReference>
<evidence type="ECO:0008006" key="9">
    <source>
        <dbReference type="Google" id="ProtNLM"/>
    </source>
</evidence>
<dbReference type="GO" id="GO:0016020">
    <property type="term" value="C:membrane"/>
    <property type="evidence" value="ECO:0007669"/>
    <property type="project" value="InterPro"/>
</dbReference>
<dbReference type="RefSeq" id="WP_080804174.1">
    <property type="nucleotide sequence ID" value="NZ_LT828545.1"/>
</dbReference>
<feature type="chain" id="PRO_5013207064" description="LamG-like jellyroll fold domain-containing protein" evidence="4">
    <location>
        <begin position="24"/>
        <end position="539"/>
    </location>
</feature>
<evidence type="ECO:0000256" key="1">
    <source>
        <dbReference type="ARBA" id="ARBA00022729"/>
    </source>
</evidence>
<dbReference type="Gene3D" id="2.60.40.10">
    <property type="entry name" value="Immunoglobulins"/>
    <property type="match status" value="1"/>
</dbReference>
<keyword evidence="2" id="KW-1015">Disulfide bond</keyword>
<feature type="compositionally biased region" description="Polar residues" evidence="3">
    <location>
        <begin position="507"/>
        <end position="523"/>
    </location>
</feature>
<dbReference type="Gene3D" id="2.60.120.200">
    <property type="match status" value="1"/>
</dbReference>
<gene>
    <name evidence="7" type="ORF">MTBBW1_1090003</name>
</gene>
<feature type="domain" description="LamG-like jellyroll fold" evidence="6">
    <location>
        <begin position="138"/>
        <end position="267"/>
    </location>
</feature>
<feature type="region of interest" description="Disordered" evidence="3">
    <location>
        <begin position="507"/>
        <end position="539"/>
    </location>
</feature>
<feature type="signal peptide" evidence="4">
    <location>
        <begin position="1"/>
        <end position="23"/>
    </location>
</feature>